<keyword evidence="3" id="KW-1185">Reference proteome</keyword>
<reference evidence="2" key="1">
    <citation type="submission" date="2025-08" db="UniProtKB">
        <authorList>
            <consortium name="Ensembl"/>
        </authorList>
    </citation>
    <scope>IDENTIFICATION</scope>
</reference>
<dbReference type="Gene3D" id="3.10.100.10">
    <property type="entry name" value="Mannose-Binding Protein A, subunit A"/>
    <property type="match status" value="1"/>
</dbReference>
<dbReference type="InterPro" id="IPR050111">
    <property type="entry name" value="C-type_lectin/snaclec_domain"/>
</dbReference>
<dbReference type="SUPFAM" id="SSF56436">
    <property type="entry name" value="C-type lectin-like"/>
    <property type="match status" value="1"/>
</dbReference>
<dbReference type="CDD" id="cd00037">
    <property type="entry name" value="CLECT"/>
    <property type="match status" value="1"/>
</dbReference>
<dbReference type="Ensembl" id="ENSSGRT00000030772.1">
    <property type="protein sequence ID" value="ENSSGRP00000028621.1"/>
    <property type="gene ID" value="ENSSGRG00000016319.1"/>
</dbReference>
<evidence type="ECO:0000313" key="3">
    <source>
        <dbReference type="Proteomes" id="UP000472262"/>
    </source>
</evidence>
<dbReference type="Pfam" id="PF00059">
    <property type="entry name" value="Lectin_C"/>
    <property type="match status" value="1"/>
</dbReference>
<dbReference type="AlphaFoldDB" id="A0A672LUU2"/>
<dbReference type="InterPro" id="IPR016186">
    <property type="entry name" value="C-type_lectin-like/link_sf"/>
</dbReference>
<organism evidence="2 3">
    <name type="scientific">Sinocyclocheilus grahami</name>
    <name type="common">Dianchi golden-line fish</name>
    <name type="synonym">Barbus grahami</name>
    <dbReference type="NCBI Taxonomy" id="75366"/>
    <lineage>
        <taxon>Eukaryota</taxon>
        <taxon>Metazoa</taxon>
        <taxon>Chordata</taxon>
        <taxon>Craniata</taxon>
        <taxon>Vertebrata</taxon>
        <taxon>Euteleostomi</taxon>
        <taxon>Actinopterygii</taxon>
        <taxon>Neopterygii</taxon>
        <taxon>Teleostei</taxon>
        <taxon>Ostariophysi</taxon>
        <taxon>Cypriniformes</taxon>
        <taxon>Cyprinidae</taxon>
        <taxon>Cyprininae</taxon>
        <taxon>Sinocyclocheilus</taxon>
    </lineage>
</organism>
<dbReference type="SMART" id="SM00034">
    <property type="entry name" value="CLECT"/>
    <property type="match status" value="1"/>
</dbReference>
<dbReference type="PANTHER" id="PTHR22803">
    <property type="entry name" value="MANNOSE, PHOSPHOLIPASE, LECTIN RECEPTOR RELATED"/>
    <property type="match status" value="1"/>
</dbReference>
<name>A0A672LUU2_SINGR</name>
<dbReference type="PROSITE" id="PS50041">
    <property type="entry name" value="C_TYPE_LECTIN_2"/>
    <property type="match status" value="1"/>
</dbReference>
<evidence type="ECO:0000259" key="1">
    <source>
        <dbReference type="PROSITE" id="PS50041"/>
    </source>
</evidence>
<dbReference type="InterPro" id="IPR001304">
    <property type="entry name" value="C-type_lectin-like"/>
</dbReference>
<accession>A0A672LUU2</accession>
<dbReference type="InterPro" id="IPR016187">
    <property type="entry name" value="CTDL_fold"/>
</dbReference>
<evidence type="ECO:0000313" key="2">
    <source>
        <dbReference type="Ensembl" id="ENSSGRP00000028621.1"/>
    </source>
</evidence>
<feature type="domain" description="C-type lectin" evidence="1">
    <location>
        <begin position="47"/>
        <end position="164"/>
    </location>
</feature>
<sequence length="190" mass="22219">MCRRFDGLYSVSYHFTDGGETQFSYSSQHHYFIAKALRCSGPDWYEFGEFCYKPFEEKKTWHSARTACRQLGADLVSIRSMTEEGFNHRLYKNMDVVDVWIGLNDLGFSGLFSWSDHHEVTFTYWAPGEPNNHLGFNEDCVEMYHETGRWNDVTCSELNTYIFRTIYIGPTHFWGPQRSDLLVVTVVVVM</sequence>
<dbReference type="Proteomes" id="UP000472262">
    <property type="component" value="Unassembled WGS sequence"/>
</dbReference>
<proteinExistence type="predicted"/>
<protein>
    <recommendedName>
        <fullName evidence="1">C-type lectin domain-containing protein</fullName>
    </recommendedName>
</protein>
<reference evidence="2" key="2">
    <citation type="submission" date="2025-09" db="UniProtKB">
        <authorList>
            <consortium name="Ensembl"/>
        </authorList>
    </citation>
    <scope>IDENTIFICATION</scope>
</reference>